<dbReference type="InterPro" id="IPR029058">
    <property type="entry name" value="AB_hydrolase_fold"/>
</dbReference>
<reference evidence="2 3" key="1">
    <citation type="submission" date="2019-05" db="EMBL/GenBank/DDBJ databases">
        <title>Verrucobacter flavum gen. nov., sp. nov. a new member of the family Verrucomicrobiaceae.</title>
        <authorList>
            <person name="Szuroczki S."/>
            <person name="Abbaszade G."/>
            <person name="Szabo A."/>
            <person name="Felfoldi T."/>
            <person name="Schumann P."/>
            <person name="Boka K."/>
            <person name="Keki Z."/>
            <person name="Toumi M."/>
            <person name="Toth E."/>
        </authorList>
    </citation>
    <scope>NUCLEOTIDE SEQUENCE [LARGE SCALE GENOMIC DNA]</scope>
    <source>
        <strain evidence="2 3">MG-N-17</strain>
    </source>
</reference>
<keyword evidence="3" id="KW-1185">Reference proteome</keyword>
<dbReference type="Pfam" id="PF00756">
    <property type="entry name" value="Esterase"/>
    <property type="match status" value="1"/>
</dbReference>
<feature type="signal peptide" evidence="1">
    <location>
        <begin position="1"/>
        <end position="21"/>
    </location>
</feature>
<feature type="chain" id="PRO_5024310567" evidence="1">
    <location>
        <begin position="22"/>
        <end position="314"/>
    </location>
</feature>
<comment type="caution">
    <text evidence="2">The sequence shown here is derived from an EMBL/GenBank/DDBJ whole genome shotgun (WGS) entry which is preliminary data.</text>
</comment>
<keyword evidence="1" id="KW-0732">Signal</keyword>
<dbReference type="SUPFAM" id="SSF53474">
    <property type="entry name" value="alpha/beta-Hydrolases"/>
    <property type="match status" value="1"/>
</dbReference>
<sequence length="314" mass="35499">MMIHCALAPLLAVLATVTLHAAPKDDQYTLGPDSLPQEGVPHGKIIAMEPWKSKIFEGTTRDWWLYIPAQYDANQPTAIMVFQDGGKAKPEDPKFGGPNNAVWVFDNLIHRKEMPVTIGIFISPGIFPNEDPKKEPRKNRSFEYDTPDATYSRFLLEEILPEVAKSYNLTTDPTRRSIVGNSSGGICAFTVAWERPDAFQKVVSHIGSFTNIRGGYIYPPAIRQTALKYASKTYDTPEKKELLNLRRSIRVFLQDGENDVDNQFGSWWIANQDMAAALKFAEWDYKFVTGTGTHNGKHGASIFPDTMRWLWRKN</sequence>
<dbReference type="Gene3D" id="3.40.50.1820">
    <property type="entry name" value="alpha/beta hydrolase"/>
    <property type="match status" value="1"/>
</dbReference>
<dbReference type="AlphaFoldDB" id="A0A5R8KA55"/>
<accession>A0A5R8KA55</accession>
<dbReference type="InterPro" id="IPR050583">
    <property type="entry name" value="Mycobacterial_A85_antigen"/>
</dbReference>
<dbReference type="OrthoDB" id="9775130at2"/>
<evidence type="ECO:0000313" key="3">
    <source>
        <dbReference type="Proteomes" id="UP000306196"/>
    </source>
</evidence>
<dbReference type="PANTHER" id="PTHR48098:SF3">
    <property type="entry name" value="IRON(III) ENTEROBACTIN ESTERASE"/>
    <property type="match status" value="1"/>
</dbReference>
<protein>
    <submittedName>
        <fullName evidence="2">Esterase family protein</fullName>
    </submittedName>
</protein>
<dbReference type="PANTHER" id="PTHR48098">
    <property type="entry name" value="ENTEROCHELIN ESTERASE-RELATED"/>
    <property type="match status" value="1"/>
</dbReference>
<dbReference type="EMBL" id="VAUV01000015">
    <property type="protein sequence ID" value="TLD69188.1"/>
    <property type="molecule type" value="Genomic_DNA"/>
</dbReference>
<organism evidence="2 3">
    <name type="scientific">Phragmitibacter flavus</name>
    <dbReference type="NCBI Taxonomy" id="2576071"/>
    <lineage>
        <taxon>Bacteria</taxon>
        <taxon>Pseudomonadati</taxon>
        <taxon>Verrucomicrobiota</taxon>
        <taxon>Verrucomicrobiia</taxon>
        <taxon>Verrucomicrobiales</taxon>
        <taxon>Verrucomicrobiaceae</taxon>
        <taxon>Phragmitibacter</taxon>
    </lineage>
</organism>
<gene>
    <name evidence="2" type="ORF">FEM03_18995</name>
</gene>
<proteinExistence type="predicted"/>
<dbReference type="RefSeq" id="WP_138087874.1">
    <property type="nucleotide sequence ID" value="NZ_VAUV01000015.1"/>
</dbReference>
<name>A0A5R8KA55_9BACT</name>
<dbReference type="Proteomes" id="UP000306196">
    <property type="component" value="Unassembled WGS sequence"/>
</dbReference>
<evidence type="ECO:0000313" key="2">
    <source>
        <dbReference type="EMBL" id="TLD69188.1"/>
    </source>
</evidence>
<evidence type="ECO:0000256" key="1">
    <source>
        <dbReference type="SAM" id="SignalP"/>
    </source>
</evidence>
<dbReference type="InterPro" id="IPR000801">
    <property type="entry name" value="Esterase-like"/>
</dbReference>